<organism evidence="1 2">
    <name type="scientific">Pseudomonas cavernicola</name>
    <dbReference type="NCBI Taxonomy" id="2320866"/>
    <lineage>
        <taxon>Bacteria</taxon>
        <taxon>Pseudomonadati</taxon>
        <taxon>Pseudomonadota</taxon>
        <taxon>Gammaproteobacteria</taxon>
        <taxon>Pseudomonadales</taxon>
        <taxon>Pseudomonadaceae</taxon>
        <taxon>Pseudomonas</taxon>
    </lineage>
</organism>
<gene>
    <name evidence="1" type="ORF">D3879_06440</name>
</gene>
<protein>
    <submittedName>
        <fullName evidence="1">Uncharacterized protein</fullName>
    </submittedName>
</protein>
<keyword evidence="2" id="KW-1185">Reference proteome</keyword>
<dbReference type="Proteomes" id="UP000284021">
    <property type="component" value="Unassembled WGS sequence"/>
</dbReference>
<proteinExistence type="predicted"/>
<evidence type="ECO:0000313" key="2">
    <source>
        <dbReference type="Proteomes" id="UP000284021"/>
    </source>
</evidence>
<dbReference type="EMBL" id="QYUR01000002">
    <property type="protein sequence ID" value="RJG12915.1"/>
    <property type="molecule type" value="Genomic_DNA"/>
</dbReference>
<name>A0A418XKE7_9PSED</name>
<reference evidence="1 2" key="1">
    <citation type="submission" date="2018-09" db="EMBL/GenBank/DDBJ databases">
        <authorList>
            <person name="Zhu H."/>
        </authorList>
    </citation>
    <scope>NUCLEOTIDE SEQUENCE [LARGE SCALE GENOMIC DNA]</scope>
    <source>
        <strain evidence="1 2">K1S02-6</strain>
    </source>
</reference>
<comment type="caution">
    <text evidence="1">The sequence shown here is derived from an EMBL/GenBank/DDBJ whole genome shotgun (WGS) entry which is preliminary data.</text>
</comment>
<dbReference type="AlphaFoldDB" id="A0A418XKE7"/>
<evidence type="ECO:0000313" key="1">
    <source>
        <dbReference type="EMBL" id="RJG12915.1"/>
    </source>
</evidence>
<accession>A0A418XKE7</accession>
<sequence length="211" mass="24100">MFGQAIWRPLGTVLILGRSDFLILWSPSASYDEYKRVFPTEGQPVAKTEIKEGIPLSIRLPNGGPNATIDLPSFVDYWCRKGILSMPISQRAKPFKDFEPRERFSVEALVRVSFISESYRNTMQVTTEVAQELIATGLFKLVKFDSARMKDGYPFVRSEALVKEEHAVLDIEKYSRAVKCLEIVEDVAVQYVKEHKPSKPISDNWHYRIPG</sequence>